<protein>
    <submittedName>
        <fullName evidence="2">Uncharacterized protein</fullName>
    </submittedName>
</protein>
<proteinExistence type="predicted"/>
<keyword evidence="3" id="KW-1185">Reference proteome</keyword>
<dbReference type="Proteomes" id="UP000595917">
    <property type="component" value="Chromosome"/>
</dbReference>
<keyword evidence="1" id="KW-1133">Transmembrane helix</keyword>
<dbReference type="EMBL" id="CP067089">
    <property type="protein sequence ID" value="QQO10474.1"/>
    <property type="molecule type" value="Genomic_DNA"/>
</dbReference>
<gene>
    <name evidence="2" type="ORF">JFL75_06045</name>
</gene>
<sequence length="597" mass="65694">MKKAIFPRFVGLFILYAAVLAGLILIQFTKRSSFTQRIGGLVVSGYFRDDTANQEPPGGSEYALTGDSSVFFGGMEFRLSGNDGFTADDGSAGPFQLFPESMAIQGESVVFRLSDGSSLEFATSYSGGNQELRISAAISGNSQTLEIPYRPLRSSRSGDDRDGQLVVISGGEKYTFMNSRLDHEERKVVLARNLPTASYGIIPERLPFAPADYTVAGAENTAAYNQAVGRWRDQAFSVWTQTVGNNPSEDLVTAYLGESILRGTYKSALAAIPGSFLNSGQRTYNSSVYLGRLDTGLRTLSAYDREFLSRVSRQINEKSMDFLKEIHVVHNLSIRGAETFITGAADMLRTADPAAVQSDTVPGLFEGWIDWNSLYPGRDNPFDRFLDQGWFIITESMQKSPDGRIVFTAHNGEADTEYNLRLGDALARYGLESGRQDRAAIGRSLVLSMLSLAGDGTSAPVKLQINDDGTIRNTAENRVESAKLYHIFNPGEYYPRGIAVPASHNGVWAWTAASAVIAEESGGVLNIAVSFPPGETHHMIIRGVRPFTKIQLYNMDYRTDPQFERYDSSGWAYSPSEQTLIVKMKHRSAVENIRIFQ</sequence>
<reference evidence="2" key="1">
    <citation type="submission" date="2021-01" db="EMBL/GenBank/DDBJ databases">
        <title>Description of Breznakiella homolactica.</title>
        <authorList>
            <person name="Song Y."/>
            <person name="Brune A."/>
        </authorList>
    </citation>
    <scope>NUCLEOTIDE SEQUENCE</scope>
    <source>
        <strain evidence="2">RmG30</strain>
    </source>
</reference>
<name>A0A7T8BAA9_9SPIR</name>
<organism evidence="2 3">
    <name type="scientific">Breznakiella homolactica</name>
    <dbReference type="NCBI Taxonomy" id="2798577"/>
    <lineage>
        <taxon>Bacteria</taxon>
        <taxon>Pseudomonadati</taxon>
        <taxon>Spirochaetota</taxon>
        <taxon>Spirochaetia</taxon>
        <taxon>Spirochaetales</taxon>
        <taxon>Breznakiellaceae</taxon>
        <taxon>Breznakiella</taxon>
    </lineage>
</organism>
<dbReference type="RefSeq" id="WP_215627778.1">
    <property type="nucleotide sequence ID" value="NZ_CP067089.2"/>
</dbReference>
<evidence type="ECO:0000313" key="3">
    <source>
        <dbReference type="Proteomes" id="UP000595917"/>
    </source>
</evidence>
<evidence type="ECO:0000256" key="1">
    <source>
        <dbReference type="SAM" id="Phobius"/>
    </source>
</evidence>
<feature type="transmembrane region" description="Helical" evidence="1">
    <location>
        <begin position="9"/>
        <end position="28"/>
    </location>
</feature>
<keyword evidence="1" id="KW-0812">Transmembrane</keyword>
<keyword evidence="1" id="KW-0472">Membrane</keyword>
<accession>A0A7T8BAA9</accession>
<dbReference type="AlphaFoldDB" id="A0A7T8BAA9"/>
<dbReference type="KEGG" id="bhc:JFL75_06045"/>
<evidence type="ECO:0000313" key="2">
    <source>
        <dbReference type="EMBL" id="QQO10474.1"/>
    </source>
</evidence>